<accession>D5H4R2</accession>
<evidence type="ECO:0000256" key="2">
    <source>
        <dbReference type="ARBA" id="ARBA00012438"/>
    </source>
</evidence>
<feature type="transmembrane region" description="Helical" evidence="7">
    <location>
        <begin position="549"/>
        <end position="567"/>
    </location>
</feature>
<dbReference type="PANTHER" id="PTHR44936">
    <property type="entry name" value="SENSOR PROTEIN CREC"/>
    <property type="match status" value="1"/>
</dbReference>
<dbReference type="Gene3D" id="3.30.565.10">
    <property type="entry name" value="Histidine kinase-like ATPase, C-terminal domain"/>
    <property type="match status" value="1"/>
</dbReference>
<keyword evidence="7" id="KW-1133">Transmembrane helix</keyword>
<dbReference type="AlphaFoldDB" id="D5H4R2"/>
<dbReference type="InterPro" id="IPR050980">
    <property type="entry name" value="2C_sensor_his_kinase"/>
</dbReference>
<evidence type="ECO:0000259" key="8">
    <source>
        <dbReference type="PROSITE" id="PS50109"/>
    </source>
</evidence>
<keyword evidence="4" id="KW-0547">Nucleotide-binding</keyword>
<reference evidence="9 10" key="1">
    <citation type="journal article" date="2010" name="ISME J.">
        <title>Fine-scale evolution: genomic, phenotypic and ecological differentiation in two coexisting Salinibacter ruber strains.</title>
        <authorList>
            <person name="Pena A."/>
            <person name="Teeling H."/>
            <person name="Huerta-Cepas J."/>
            <person name="Santos F."/>
            <person name="Yarza P."/>
            <person name="Brito-Echeverria J."/>
            <person name="Lucio M."/>
            <person name="Schmitt-Kopplin P."/>
            <person name="Meseguer I."/>
            <person name="Schenowitz C."/>
            <person name="Dossat C."/>
            <person name="Barbe V."/>
            <person name="Dopazo J."/>
            <person name="Rossello-Mora R."/>
            <person name="Schuler M."/>
            <person name="Glockner F.O."/>
            <person name="Amann R."/>
            <person name="Gabaldon T."/>
            <person name="Anton J."/>
        </authorList>
    </citation>
    <scope>NUCLEOTIDE SEQUENCE [LARGE SCALE GENOMIC DNA]</scope>
    <source>
        <strain evidence="9 10">M8</strain>
    </source>
</reference>
<feature type="transmembrane region" description="Helical" evidence="7">
    <location>
        <begin position="478"/>
        <end position="498"/>
    </location>
</feature>
<reference evidence="10" key="2">
    <citation type="submission" date="2010-04" db="EMBL/GenBank/DDBJ databases">
        <title>Genome sequence of Salinibacter ruber M8.</title>
        <authorList>
            <consortium name="Genoscope"/>
        </authorList>
    </citation>
    <scope>NUCLEOTIDE SEQUENCE [LARGE SCALE GENOMIC DNA]</scope>
    <source>
        <strain evidence="10">M8</strain>
    </source>
</reference>
<dbReference type="GO" id="GO:0005524">
    <property type="term" value="F:ATP binding"/>
    <property type="evidence" value="ECO:0007669"/>
    <property type="project" value="UniProtKB-KW"/>
</dbReference>
<feature type="transmembrane region" description="Helical" evidence="7">
    <location>
        <begin position="440"/>
        <end position="466"/>
    </location>
</feature>
<dbReference type="SMART" id="SM00387">
    <property type="entry name" value="HATPase_c"/>
    <property type="match status" value="1"/>
</dbReference>
<protein>
    <recommendedName>
        <fullName evidence="2">histidine kinase</fullName>
        <ecNumber evidence="2">2.7.13.3</ecNumber>
    </recommendedName>
</protein>
<comment type="catalytic activity">
    <reaction evidence="1">
        <text>ATP + protein L-histidine = ADP + protein N-phospho-L-histidine.</text>
        <dbReference type="EC" id="2.7.13.3"/>
    </reaction>
</comment>
<dbReference type="SUPFAM" id="SSF55874">
    <property type="entry name" value="ATPase domain of HSP90 chaperone/DNA topoisomerase II/histidine kinase"/>
    <property type="match status" value="1"/>
</dbReference>
<dbReference type="PROSITE" id="PS50109">
    <property type="entry name" value="HIS_KIN"/>
    <property type="match status" value="1"/>
</dbReference>
<evidence type="ECO:0000256" key="4">
    <source>
        <dbReference type="ARBA" id="ARBA00022741"/>
    </source>
</evidence>
<proteinExistence type="predicted"/>
<dbReference type="KEGG" id="srm:SRM_00096"/>
<dbReference type="HOGENOM" id="CLU_527481_0_0_10"/>
<dbReference type="Proteomes" id="UP000000933">
    <property type="component" value="Chromosome"/>
</dbReference>
<feature type="domain" description="Histidine kinase" evidence="8">
    <location>
        <begin position="205"/>
        <end position="409"/>
    </location>
</feature>
<dbReference type="EMBL" id="FP565814">
    <property type="protein sequence ID" value="CBH23017.1"/>
    <property type="molecule type" value="Genomic_DNA"/>
</dbReference>
<evidence type="ECO:0000256" key="3">
    <source>
        <dbReference type="ARBA" id="ARBA00022679"/>
    </source>
</evidence>
<feature type="transmembrane region" description="Helical" evidence="7">
    <location>
        <begin position="510"/>
        <end position="529"/>
    </location>
</feature>
<dbReference type="GO" id="GO:0004673">
    <property type="term" value="F:protein histidine kinase activity"/>
    <property type="evidence" value="ECO:0007669"/>
    <property type="project" value="UniProtKB-EC"/>
</dbReference>
<gene>
    <name evidence="9" type="ordered locus">SRM_00096</name>
</gene>
<name>D5H4R2_SALRM</name>
<feature type="transmembrane region" description="Helical" evidence="7">
    <location>
        <begin position="128"/>
        <end position="149"/>
    </location>
</feature>
<evidence type="ECO:0000256" key="6">
    <source>
        <dbReference type="ARBA" id="ARBA00022840"/>
    </source>
</evidence>
<dbReference type="Pfam" id="PF02518">
    <property type="entry name" value="HATPase_c"/>
    <property type="match status" value="1"/>
</dbReference>
<evidence type="ECO:0000313" key="9">
    <source>
        <dbReference type="EMBL" id="CBH23017.1"/>
    </source>
</evidence>
<keyword evidence="7" id="KW-0812">Transmembrane</keyword>
<evidence type="ECO:0000313" key="10">
    <source>
        <dbReference type="Proteomes" id="UP000000933"/>
    </source>
</evidence>
<organism evidence="9 10">
    <name type="scientific">Salinibacter ruber (strain M8)</name>
    <dbReference type="NCBI Taxonomy" id="761659"/>
    <lineage>
        <taxon>Bacteria</taxon>
        <taxon>Pseudomonadati</taxon>
        <taxon>Rhodothermota</taxon>
        <taxon>Rhodothermia</taxon>
        <taxon>Rhodothermales</taxon>
        <taxon>Salinibacteraceae</taxon>
        <taxon>Salinibacter</taxon>
    </lineage>
</organism>
<evidence type="ECO:0000256" key="1">
    <source>
        <dbReference type="ARBA" id="ARBA00000085"/>
    </source>
</evidence>
<feature type="transmembrane region" description="Helical" evidence="7">
    <location>
        <begin position="94"/>
        <end position="116"/>
    </location>
</feature>
<dbReference type="InterPro" id="IPR005467">
    <property type="entry name" value="His_kinase_dom"/>
</dbReference>
<dbReference type="InterPro" id="IPR036890">
    <property type="entry name" value="HATPase_C_sf"/>
</dbReference>
<evidence type="ECO:0000256" key="5">
    <source>
        <dbReference type="ARBA" id="ARBA00022777"/>
    </source>
</evidence>
<sequence length="569" mass="59700">MGSPGREHRPPRSVCGLSCRPARSGAQPDVTRIGCVPAPRRLNTFRVVASVVFCHTHESMRRTFTPSGLVIALLGFVLTRYTITFAHAEASTAFVVGGIVPLVLGLSLSVCGVALAIGSFETWYVRTIAQWTVLGAGVIGLLIVATVYGGPSSFAEDVRTIGLFSNVLIGGSVGGALTGVYAAQNKAAQRKLLNRQNRLVILNRLLHDRVMNAVTVIKGSAPLLRDGADTGLESVDAILEKAESIEAVMGSVHDLTEPGAGAERQPVDVPEAVETALQQARERHPDATFVAQSLPSDLLAYANHRLADVVGQLLKNGAEHAGVEAPRVAVALDTTPDTATISVSDEGPGLPDKNREALENGTTISERGDPTAGLGLYLVRLFVHTFRGSVHTEVTDAGTTVSIALERVSESAEGESAAPADSSLVGVTPARLGATALSGLIAGVVMGAYMHVTTGVVPVIGALYGTKSLLVGVLTHEFHSLVFALIYAGLLTLLPRWWRTTWIGTAGVGAAWGAVLWLVAGGLVMPIWLNLVGIATPVPNLNPNSLLAHLLWGTVLAVGVQVSRRWFVS</sequence>
<keyword evidence="7" id="KW-0472">Membrane</keyword>
<dbReference type="EC" id="2.7.13.3" evidence="2"/>
<feature type="transmembrane region" description="Helical" evidence="7">
    <location>
        <begin position="161"/>
        <end position="183"/>
    </location>
</feature>
<dbReference type="InterPro" id="IPR003594">
    <property type="entry name" value="HATPase_dom"/>
</dbReference>
<feature type="transmembrane region" description="Helical" evidence="7">
    <location>
        <begin position="69"/>
        <end position="88"/>
    </location>
</feature>
<keyword evidence="3 9" id="KW-0808">Transferase</keyword>
<keyword evidence="5 9" id="KW-0418">Kinase</keyword>
<dbReference type="PANTHER" id="PTHR44936:SF10">
    <property type="entry name" value="SENSOR PROTEIN RSTB"/>
    <property type="match status" value="1"/>
</dbReference>
<keyword evidence="6" id="KW-0067">ATP-binding</keyword>
<evidence type="ECO:0000256" key="7">
    <source>
        <dbReference type="SAM" id="Phobius"/>
    </source>
</evidence>